<protein>
    <submittedName>
        <fullName evidence="1">Uncharacterized protein</fullName>
    </submittedName>
</protein>
<sequence>MAQRGVVYKDLLPVPDDTQAVTDPNKREISHSLAEEPTASHALAVSGPVDTHERGAAQISHGAEVKDLGWNEPKEKVPSLVAGLDNEELWVLIRRFNKQMYHVKEYPHPVPGNLDLNIADEEEFSPDKLRANIERLYMTVIIGFMGFGKQIVRLRSWRETRRTAWFCSAYFVAWMFDFLVPLFACMMIALIAYPPSRSILFPPAPIALVDGKTGGVQKPKAGVLGSHDSATGAPENHKGEAVEAEASNFVNSIASVALSSASGKHPQSEPPAEQGTPQDSVPDPTSLAVSASSARVSAAGGNAAATHDKTKVPMETAMWTKMRPIMHGIADVSDTWERFGNALSPTPPFPRETFRLRLAALVVPLLGMSMFVSSYMFMKGVTFGAGFGFFGDPVIQPGLRWLNRTFPHWQKLLEIRNTILKGVPTNAQLTITLLRMGEANKAPLPPPPNTSHPPPDEPADMTEEHLRSTGADYPLNATPGELDAAMSHDPTVAHQTGGADIDASKAHKHGKKGSKILGLFKAGIRGTVEASLGADRLKATAGSEHAKNRLGVIPDDKAQQLSGPVDFACRYHGKRGHVYISTKATIPCVSFSMDSKIKKEGTMNKTDEELHPVWSVAIADIKELKKIGGLGWKAKLVVGWALDRELADGLEIVTKTGETWTVTAMVLRDELFNRLIAIGGQKWESW</sequence>
<keyword evidence="2" id="KW-1185">Reference proteome</keyword>
<organism evidence="1 2">
    <name type="scientific">Zalaria obscura</name>
    <dbReference type="NCBI Taxonomy" id="2024903"/>
    <lineage>
        <taxon>Eukaryota</taxon>
        <taxon>Fungi</taxon>
        <taxon>Dikarya</taxon>
        <taxon>Ascomycota</taxon>
        <taxon>Pezizomycotina</taxon>
        <taxon>Dothideomycetes</taxon>
        <taxon>Dothideomycetidae</taxon>
        <taxon>Dothideales</taxon>
        <taxon>Zalariaceae</taxon>
        <taxon>Zalaria</taxon>
    </lineage>
</organism>
<accession>A0ACC3S7G4</accession>
<comment type="caution">
    <text evidence="1">The sequence shown here is derived from an EMBL/GenBank/DDBJ whole genome shotgun (WGS) entry which is preliminary data.</text>
</comment>
<name>A0ACC3S7G4_9PEZI</name>
<evidence type="ECO:0000313" key="2">
    <source>
        <dbReference type="Proteomes" id="UP001320706"/>
    </source>
</evidence>
<dbReference type="EMBL" id="JAMKPW020000043">
    <property type="protein sequence ID" value="KAK8194273.1"/>
    <property type="molecule type" value="Genomic_DNA"/>
</dbReference>
<reference evidence="1" key="1">
    <citation type="submission" date="2024-02" db="EMBL/GenBank/DDBJ databases">
        <title>Metagenome Assembled Genome of Zalaria obscura JY119.</title>
        <authorList>
            <person name="Vighnesh L."/>
            <person name="Jagadeeshwari U."/>
            <person name="Venkata Ramana C."/>
            <person name="Sasikala C."/>
        </authorList>
    </citation>
    <scope>NUCLEOTIDE SEQUENCE</scope>
    <source>
        <strain evidence="1">JY119</strain>
    </source>
</reference>
<dbReference type="Proteomes" id="UP001320706">
    <property type="component" value="Unassembled WGS sequence"/>
</dbReference>
<gene>
    <name evidence="1" type="ORF">M8818_007461</name>
</gene>
<evidence type="ECO:0000313" key="1">
    <source>
        <dbReference type="EMBL" id="KAK8194273.1"/>
    </source>
</evidence>
<proteinExistence type="predicted"/>